<accession>A0A6H1ZBK5</accession>
<organism evidence="2">
    <name type="scientific">viral metagenome</name>
    <dbReference type="NCBI Taxonomy" id="1070528"/>
    <lineage>
        <taxon>unclassified sequences</taxon>
        <taxon>metagenomes</taxon>
        <taxon>organismal metagenomes</taxon>
    </lineage>
</organism>
<keyword evidence="1" id="KW-0175">Coiled coil</keyword>
<reference evidence="2" key="1">
    <citation type="submission" date="2020-03" db="EMBL/GenBank/DDBJ databases">
        <title>The deep terrestrial virosphere.</title>
        <authorList>
            <person name="Holmfeldt K."/>
            <person name="Nilsson E."/>
            <person name="Simone D."/>
            <person name="Lopez-Fernandez M."/>
            <person name="Wu X."/>
            <person name="de Brujin I."/>
            <person name="Lundin D."/>
            <person name="Andersson A."/>
            <person name="Bertilsson S."/>
            <person name="Dopson M."/>
        </authorList>
    </citation>
    <scope>NUCLEOTIDE SEQUENCE</scope>
    <source>
        <strain evidence="2">TM448A00151</strain>
        <strain evidence="3">TM448B00189</strain>
    </source>
</reference>
<evidence type="ECO:0000313" key="2">
    <source>
        <dbReference type="EMBL" id="QJA44842.1"/>
    </source>
</evidence>
<protein>
    <recommendedName>
        <fullName evidence="4">Large polyvalent protein associated domain-containing protein</fullName>
    </recommendedName>
</protein>
<evidence type="ECO:0000256" key="1">
    <source>
        <dbReference type="SAM" id="Coils"/>
    </source>
</evidence>
<gene>
    <name evidence="2" type="ORF">TM448A00151_0041</name>
    <name evidence="3" type="ORF">TM448B00189_0003</name>
</gene>
<evidence type="ECO:0000313" key="3">
    <source>
        <dbReference type="EMBL" id="QJH94110.1"/>
    </source>
</evidence>
<dbReference type="GO" id="GO:0008237">
    <property type="term" value="F:metallopeptidase activity"/>
    <property type="evidence" value="ECO:0007669"/>
    <property type="project" value="InterPro"/>
</dbReference>
<proteinExistence type="predicted"/>
<dbReference type="EMBL" id="MT144596">
    <property type="protein sequence ID" value="QJH94110.1"/>
    <property type="molecule type" value="Genomic_DNA"/>
</dbReference>
<feature type="coiled-coil region" evidence="1">
    <location>
        <begin position="767"/>
        <end position="794"/>
    </location>
</feature>
<dbReference type="Gene3D" id="3.40.390.10">
    <property type="entry name" value="Collagenase (Catalytic Domain)"/>
    <property type="match status" value="1"/>
</dbReference>
<name>A0A6H1ZBK5_9ZZZZ</name>
<sequence length="2054" mass="232091">MGRRILTTEELFRDKKVFTTEELFGPPTQRDFIDSTIDEVVNFGWPKDEDFRSLLKETAAHEAHYGELDSKNPMRVDDITYRNFEQEPKILPLLKALGAKVEKGKIDREDLKTNIVVGAMKYNWKDKISEGSRQFKASPVQEERAAQWKEIYNTIEGKGTSEKFLKSLEKFNMREKPYSSLFDFLIPSAEAAETTKPKIFTTEELFGEKPPEKKIFTTEELFGDKKEKSLISDIYNGVQSGLSSTWANVARTPAAMYDLAAIPQNFLVKALGKPELQVKSPEWMMNNPIAKTYDFYANQFEKQITPTKSLEEAFKTKDFSNVGRHLAIQVAKNAPQQLSIIASYLAGYPRIGLAGMGMLQTTQALQQTRDKDPAMAAYNALSQGVIEAGFESIGTMGILNKWSNVLRKSFGTKTAKQIIGDVFKTVFHSAIGEGNEEWWTSLAQDFSSVATGIDKDALQGSLPRALESAAVGAISGTLMTAPTTVGTGIKSAEYKKLSDIEQRQPENILGALKVEPKPTEVPKAAPVTPEALGEAIPPELEPLDVEARKYKSAEDILQKGGIPNPQKSIDWIKNIIEKNADEKTIRKAIDILSSEKSNPMTRRAFEFIIGKKLPITQIESKTVLEQIAGLQSDKQWLTVGEVKKAVGELEGKMAFLDRTGRSWKAGFKSYMTKETPVKIIGIDGNYVAYKYVGDTAEHLAHIDDIRDIKIGGKSILEETINKTKSQLTDIWNKAQEVKPAKKPEEGQALIEEAKKYKSAEEATMWQNIELNDAVRKLKAARKRLRRALRQESGEEQGKANDAILEAEVNLRNAAEQSGMSYEKYDKLVEETKITHTEELADIWKKAQGEDKFQQLMALSRKPLQLVEKIEEIKKTTGEEREKWMVVLKRFEEATRPEEKIKIEKPVKKKNLIPLVKSLGGINLSKAKSAGFTYQSFKEYGLLSVLKKEGRGIDDIASELVSMGELIVSEGQNPSDALMEALQERISPISEVGRGAGGAMIAAAGVVGKGGYGTIEPSEKFVQKREKGKIAKTDYSKIAEEMPVEKFSVMDEVLKLVSPATRKGALIGKKILRKNISELAHKDAVAIETLQKSHAAFKWMNKEDTLDFIDRMEEGREQKVSKLQGISKIFRELLDGRRTDIQNLGKGHLETFIENYFPHIWKDPKKAKDVISSIMGKKWLEGTKSFLKKRVIVSVKDGVNRGLELVSDNPVDLVLLKLHEMDRYIMAQNIIRDLRERNLIKFVYSRGGKKPDGYIKVNDNAFTVYMPPEITKKDAYDSIMVDQLMDVAQSLGIDTKRFVSIGGKRLGFIKWSPLYPGEEQVRTRFTSPESVLAHEIGHVLGIRYKLYDLLGRRNDGEWKVHEKGKNIGVRYFAPSKDAVEYRRIIDEQWRALADARYKSLKVAKGFQQYVRKAREKEAVMLEAMIHAPEEFNRVAPDLYKVFKAFLNNHSELRPILDIRPSLVLGENEAKIPVPGFTTLGHYYSPEPVATLINNYLSPGLRNNNNKLIAGGYNLLRGAGNVLNQAQLAFSLFHGLNVTTDMIASTSGLGWRKLQVRGQRIKGLTDIATSLIAPITVIWNGARIRKAYTQQLDSITNPKMRQMVEAIIAAGGRDRMDVFYYNNQIKALEKTFSDIAKGDAFTKIKSSLKLPFNLFGATLEVAAKPLMEWYVPTGKIGLFAKLAQHEMERAEAGQINEDQLWEQLTQVWDSVDNRMGQLVYDNLFWEKTTKDTLMLSTRSVGWNLGSWREYGGAAVDLVTTQERIKRGDIWFSHKMSYTIGAVTLYSILGAVITYILTGKPPEEPKDYLFPKTGKKNPDGSDERLSLPTYAKDWYAWSHRPLETIIHKIHPLWGLLGDLATNEDYFNVEVRHTDDPLLNQAVQLAKHIGNSFKPISLRNYEKMERVTPKDKRNIWISITGITSAPSYITRSPAQKLMTRIIVERIPPKTKTKEEFEKSAYRKTLKNRIRKGERIDHKEAKQMLGQVSYNRLIKEAKMPPFADSFKRLGIKDALNVYAIATEEERKQVIKILKDKYNRAESNTKTEEIKSFYHHLLYK</sequence>
<evidence type="ECO:0008006" key="4">
    <source>
        <dbReference type="Google" id="ProtNLM"/>
    </source>
</evidence>
<dbReference type="InterPro" id="IPR024079">
    <property type="entry name" value="MetalloPept_cat_dom_sf"/>
</dbReference>
<dbReference type="EMBL" id="MT143981">
    <property type="protein sequence ID" value="QJA44842.1"/>
    <property type="molecule type" value="Genomic_DNA"/>
</dbReference>